<proteinExistence type="predicted"/>
<feature type="region of interest" description="Disordered" evidence="1">
    <location>
        <begin position="47"/>
        <end position="89"/>
    </location>
</feature>
<feature type="compositionally biased region" description="Low complexity" evidence="1">
    <location>
        <begin position="54"/>
        <end position="63"/>
    </location>
</feature>
<evidence type="ECO:0000256" key="1">
    <source>
        <dbReference type="SAM" id="MobiDB-lite"/>
    </source>
</evidence>
<sequence>MIEIKNLLFQPLTFHLAGSGRGLHLNPRERRTLGEDDISPEIDAAAKRGFVSLTPATPTVPEPETAREEPVETETENTGANGGKRRKRR</sequence>
<gene>
    <name evidence="2" type="ORF">OZSIB_0323</name>
</gene>
<protein>
    <submittedName>
        <fullName evidence="2">Uncharacterized protein</fullName>
    </submittedName>
</protein>
<comment type="caution">
    <text evidence="2">The sequence shown here is derived from an EMBL/GenBank/DDBJ whole genome shotgun (WGS) entry which is preliminary data.</text>
</comment>
<name>A0A367ZN78_9BACT</name>
<dbReference type="EMBL" id="QOQW01000015">
    <property type="protein sequence ID" value="RCK79209.1"/>
    <property type="molecule type" value="Genomic_DNA"/>
</dbReference>
<evidence type="ECO:0000313" key="3">
    <source>
        <dbReference type="Proteomes" id="UP000252355"/>
    </source>
</evidence>
<dbReference type="Proteomes" id="UP000252355">
    <property type="component" value="Unassembled WGS sequence"/>
</dbReference>
<evidence type="ECO:0000313" key="2">
    <source>
        <dbReference type="EMBL" id="RCK79209.1"/>
    </source>
</evidence>
<accession>A0A367ZN78</accession>
<dbReference type="AlphaFoldDB" id="A0A367ZN78"/>
<reference evidence="2 3" key="1">
    <citation type="submission" date="2018-05" db="EMBL/GenBank/DDBJ databases">
        <title>A metagenomic window into the 2 km-deep terrestrial subsurface aquifer revealed taxonomically and functionally diverse microbial community comprising novel uncultured bacterial lineages.</title>
        <authorList>
            <person name="Kadnikov V.V."/>
            <person name="Mardanov A.V."/>
            <person name="Beletsky A.V."/>
            <person name="Banks D."/>
            <person name="Pimenov N.V."/>
            <person name="Frank Y.A."/>
            <person name="Karnachuk O.V."/>
            <person name="Ravin N.V."/>
        </authorList>
    </citation>
    <scope>NUCLEOTIDE SEQUENCE [LARGE SCALE GENOMIC DNA]</scope>
    <source>
        <strain evidence="2">BY5</strain>
    </source>
</reference>
<organism evidence="2 3">
    <name type="scientific">Candidatus Ozemobacter sibiricus</name>
    <dbReference type="NCBI Taxonomy" id="2268124"/>
    <lineage>
        <taxon>Bacteria</taxon>
        <taxon>Candidatus Ozemobacteria</taxon>
        <taxon>Candidatus Ozemobacterales</taxon>
        <taxon>Candidatus Ozemobacteraceae</taxon>
        <taxon>Candidatus Ozemobacter</taxon>
    </lineage>
</organism>